<comment type="cofactor">
    <cofactor evidence="1">
        <name>Fe(2+)</name>
        <dbReference type="ChEBI" id="CHEBI:29033"/>
    </cofactor>
</comment>
<evidence type="ECO:0000313" key="11">
    <source>
        <dbReference type="Proteomes" id="UP000509704"/>
    </source>
</evidence>
<dbReference type="EC" id="1.1.1.1" evidence="3"/>
<dbReference type="OrthoDB" id="339764at2759"/>
<dbReference type="Pfam" id="PF25137">
    <property type="entry name" value="ADH_Fe_C"/>
    <property type="match status" value="1"/>
</dbReference>
<dbReference type="InterPro" id="IPR001670">
    <property type="entry name" value="ADH_Fe/GldA"/>
</dbReference>
<dbReference type="InterPro" id="IPR039697">
    <property type="entry name" value="Alcohol_dehydrogenase_Fe"/>
</dbReference>
<accession>A0A7H9B9N8</accession>
<dbReference type="GO" id="GO:0006113">
    <property type="term" value="P:fermentation"/>
    <property type="evidence" value="ECO:0007669"/>
    <property type="project" value="UniProtKB-ARBA"/>
</dbReference>
<dbReference type="KEGG" id="zmk:HG535_0G03250"/>
<feature type="domain" description="Alcohol dehydrogenase iron-type/glycerol dehydrogenase GldA" evidence="8">
    <location>
        <begin position="62"/>
        <end position="230"/>
    </location>
</feature>
<evidence type="ECO:0000256" key="5">
    <source>
        <dbReference type="ARBA" id="ARBA00023027"/>
    </source>
</evidence>
<protein>
    <recommendedName>
        <fullName evidence="6">Alcohol dehydrogenase 4</fullName>
        <ecNumber evidence="3">1.1.1.1</ecNumber>
    </recommendedName>
    <alternativeName>
        <fullName evidence="7">Alcohol dehydrogenase IV</fullName>
    </alternativeName>
</protein>
<dbReference type="RefSeq" id="XP_037146167.1">
    <property type="nucleotide sequence ID" value="XM_037290272.1"/>
</dbReference>
<dbReference type="Gene3D" id="1.20.1090.10">
    <property type="entry name" value="Dehydroquinate synthase-like - alpha domain"/>
    <property type="match status" value="1"/>
</dbReference>
<evidence type="ECO:0000256" key="1">
    <source>
        <dbReference type="ARBA" id="ARBA00001954"/>
    </source>
</evidence>
<evidence type="ECO:0000259" key="9">
    <source>
        <dbReference type="Pfam" id="PF25137"/>
    </source>
</evidence>
<dbReference type="GeneID" id="59238225"/>
<dbReference type="PANTHER" id="PTHR11496:SF102">
    <property type="entry name" value="ALCOHOL DEHYDROGENASE 4"/>
    <property type="match status" value="1"/>
</dbReference>
<dbReference type="EMBL" id="CP058610">
    <property type="protein sequence ID" value="QLG74442.1"/>
    <property type="molecule type" value="Genomic_DNA"/>
</dbReference>
<name>A0A7H9B9N8_ZYGMR</name>
<dbReference type="FunFam" id="1.20.1090.10:FF:000001">
    <property type="entry name" value="Aldehyde-alcohol dehydrogenase"/>
    <property type="match status" value="1"/>
</dbReference>
<dbReference type="PROSITE" id="PS00913">
    <property type="entry name" value="ADH_IRON_1"/>
    <property type="match status" value="1"/>
</dbReference>
<feature type="domain" description="Fe-containing alcohol dehydrogenase-like C-terminal" evidence="9">
    <location>
        <begin position="241"/>
        <end position="431"/>
    </location>
</feature>
<dbReference type="Pfam" id="PF00465">
    <property type="entry name" value="Fe-ADH"/>
    <property type="match status" value="1"/>
</dbReference>
<dbReference type="InterPro" id="IPR056798">
    <property type="entry name" value="ADH_Fe_C"/>
</dbReference>
<dbReference type="Gene3D" id="3.40.50.1970">
    <property type="match status" value="1"/>
</dbReference>
<evidence type="ECO:0000259" key="8">
    <source>
        <dbReference type="Pfam" id="PF00465"/>
    </source>
</evidence>
<evidence type="ECO:0000256" key="3">
    <source>
        <dbReference type="ARBA" id="ARBA00013190"/>
    </source>
</evidence>
<dbReference type="PROSITE" id="PS00060">
    <property type="entry name" value="ADH_IRON_2"/>
    <property type="match status" value="1"/>
</dbReference>
<gene>
    <name evidence="10" type="ORF">HG535_0G03250</name>
</gene>
<dbReference type="GO" id="GO:0004022">
    <property type="term" value="F:alcohol dehydrogenase (NAD+) activity"/>
    <property type="evidence" value="ECO:0007669"/>
    <property type="project" value="UniProtKB-EC"/>
</dbReference>
<dbReference type="CDD" id="cd08188">
    <property type="entry name" value="PDDH"/>
    <property type="match status" value="1"/>
</dbReference>
<keyword evidence="11" id="KW-1185">Reference proteome</keyword>
<dbReference type="PANTHER" id="PTHR11496">
    <property type="entry name" value="ALCOHOL DEHYDROGENASE"/>
    <property type="match status" value="1"/>
</dbReference>
<keyword evidence="4" id="KW-0560">Oxidoreductase</keyword>
<dbReference type="SUPFAM" id="SSF56796">
    <property type="entry name" value="Dehydroquinate synthase-like"/>
    <property type="match status" value="1"/>
</dbReference>
<dbReference type="FunFam" id="3.40.50.1970:FF:000003">
    <property type="entry name" value="Alcohol dehydrogenase, iron-containing"/>
    <property type="match status" value="1"/>
</dbReference>
<organism evidence="10 11">
    <name type="scientific">Zygotorulaspora mrakii</name>
    <name type="common">Zygosaccharomyces mrakii</name>
    <dbReference type="NCBI Taxonomy" id="42260"/>
    <lineage>
        <taxon>Eukaryota</taxon>
        <taxon>Fungi</taxon>
        <taxon>Dikarya</taxon>
        <taxon>Ascomycota</taxon>
        <taxon>Saccharomycotina</taxon>
        <taxon>Saccharomycetes</taxon>
        <taxon>Saccharomycetales</taxon>
        <taxon>Saccharomycetaceae</taxon>
        <taxon>Zygotorulaspora</taxon>
    </lineage>
</organism>
<proteinExistence type="inferred from homology"/>
<comment type="similarity">
    <text evidence="2">Belongs to the iron-containing alcohol dehydrogenase family.</text>
</comment>
<evidence type="ECO:0000256" key="7">
    <source>
        <dbReference type="ARBA" id="ARBA00076695"/>
    </source>
</evidence>
<evidence type="ECO:0000256" key="6">
    <source>
        <dbReference type="ARBA" id="ARBA00074847"/>
    </source>
</evidence>
<keyword evidence="5" id="KW-0520">NAD</keyword>
<dbReference type="GO" id="GO:0046872">
    <property type="term" value="F:metal ion binding"/>
    <property type="evidence" value="ECO:0007669"/>
    <property type="project" value="InterPro"/>
</dbReference>
<evidence type="ECO:0000256" key="2">
    <source>
        <dbReference type="ARBA" id="ARBA00007358"/>
    </source>
</evidence>
<evidence type="ECO:0000313" key="10">
    <source>
        <dbReference type="EMBL" id="QLG74442.1"/>
    </source>
</evidence>
<evidence type="ECO:0000256" key="4">
    <source>
        <dbReference type="ARBA" id="ARBA00023002"/>
    </source>
</evidence>
<dbReference type="InterPro" id="IPR018211">
    <property type="entry name" value="ADH_Fe_CS"/>
</dbReference>
<dbReference type="Proteomes" id="UP000509704">
    <property type="component" value="Chromosome 7"/>
</dbReference>
<reference evidence="10 11" key="1">
    <citation type="submission" date="2020-07" db="EMBL/GenBank/DDBJ databases">
        <title>The yeast mating-type switching endonuclease HO is a domesticated member of an unorthodox homing genetic element family.</title>
        <authorList>
            <person name="Coughlan A.Y."/>
            <person name="Lombardi L."/>
            <person name="Braun-Galleani S."/>
            <person name="Martos A.R."/>
            <person name="Galeote V."/>
            <person name="Bigey F."/>
            <person name="Dequin S."/>
            <person name="Byrne K.P."/>
            <person name="Wolfe K.H."/>
        </authorList>
    </citation>
    <scope>NUCLEOTIDE SEQUENCE [LARGE SCALE GENOMIC DNA]</scope>
    <source>
        <strain evidence="10 11">NRRL Y-6702</strain>
    </source>
</reference>
<sequence>MSFAAVRNSLYKQAGIVSGRRFYGCLRRPVNTLNSRFNSKFIAQKTLISYRMSSSVTGFYIPPISYFGEGALDESMTYMKTKGFKICLIVTDPGIAKIGVAEKVAQIIKSKGVTVCMYDQTQPNPNVKNVLDGLAVLKANNADCVVSLGGGSAHDNAKAIALLATNGGEIGDYEGVNQSLKPCLPLFAINTTAGTASEMTRFTIISNEEKRVKMAIIDNNVTPSVAINDPTLMYGLPPALTAATGLDALTHCIEAYVSTAANPITDACAIKGVDLIKESLLECYRNGQDKKARTDMCYAEYLAGMAFNNASLGYVHAIAHQLGGFYHLPHGVCNAVLLPHVQSFNKADKHSAERLSEIAGHLGASANPDGLVKALHKFNRDMNIPKNLKELGVKTEDFSILADNAMKDACGRTNPIQFTKEEVIAILKQAYEHED</sequence>
<dbReference type="AlphaFoldDB" id="A0A7H9B9N8"/>